<dbReference type="AlphaFoldDB" id="A0A0E9R635"/>
<protein>
    <submittedName>
        <fullName evidence="1">Uncharacterized protein</fullName>
    </submittedName>
</protein>
<evidence type="ECO:0000313" key="1">
    <source>
        <dbReference type="EMBL" id="JAH23788.1"/>
    </source>
</evidence>
<reference evidence="1" key="2">
    <citation type="journal article" date="2015" name="Fish Shellfish Immunol.">
        <title>Early steps in the European eel (Anguilla anguilla)-Vibrio vulnificus interaction in the gills: Role of the RtxA13 toxin.</title>
        <authorList>
            <person name="Callol A."/>
            <person name="Pajuelo D."/>
            <person name="Ebbesson L."/>
            <person name="Teles M."/>
            <person name="MacKenzie S."/>
            <person name="Amaro C."/>
        </authorList>
    </citation>
    <scope>NUCLEOTIDE SEQUENCE</scope>
</reference>
<proteinExistence type="predicted"/>
<organism evidence="1">
    <name type="scientific">Anguilla anguilla</name>
    <name type="common">European freshwater eel</name>
    <name type="synonym">Muraena anguilla</name>
    <dbReference type="NCBI Taxonomy" id="7936"/>
    <lineage>
        <taxon>Eukaryota</taxon>
        <taxon>Metazoa</taxon>
        <taxon>Chordata</taxon>
        <taxon>Craniata</taxon>
        <taxon>Vertebrata</taxon>
        <taxon>Euteleostomi</taxon>
        <taxon>Actinopterygii</taxon>
        <taxon>Neopterygii</taxon>
        <taxon>Teleostei</taxon>
        <taxon>Anguilliformes</taxon>
        <taxon>Anguillidae</taxon>
        <taxon>Anguilla</taxon>
    </lineage>
</organism>
<name>A0A0E9R635_ANGAN</name>
<dbReference type="EMBL" id="GBXM01084789">
    <property type="protein sequence ID" value="JAH23788.1"/>
    <property type="molecule type" value="Transcribed_RNA"/>
</dbReference>
<sequence length="29" mass="3426">MPCRPAVKNEHLLHSKVSSCYKQENKNRQ</sequence>
<accession>A0A0E9R635</accession>
<reference evidence="1" key="1">
    <citation type="submission" date="2014-11" db="EMBL/GenBank/DDBJ databases">
        <authorList>
            <person name="Amaro Gonzalez C."/>
        </authorList>
    </citation>
    <scope>NUCLEOTIDE SEQUENCE</scope>
</reference>